<dbReference type="EMBL" id="CP093348">
    <property type="protein sequence ID" value="WOH07113.1"/>
    <property type="molecule type" value="Genomic_DNA"/>
</dbReference>
<dbReference type="Gene3D" id="3.30.30.10">
    <property type="entry name" value="Knottin, scorpion toxin-like"/>
    <property type="match status" value="1"/>
</dbReference>
<dbReference type="Proteomes" id="UP000077755">
    <property type="component" value="Chromosome 6"/>
</dbReference>
<protein>
    <recommendedName>
        <fullName evidence="4">Knottin scorpion toxin-like domain-containing protein</fullName>
    </recommendedName>
</protein>
<reference evidence="2" key="1">
    <citation type="journal article" date="2016" name="Nat. Genet.">
        <title>A high-quality carrot genome assembly provides new insights into carotenoid accumulation and asterid genome evolution.</title>
        <authorList>
            <person name="Iorizzo M."/>
            <person name="Ellison S."/>
            <person name="Senalik D."/>
            <person name="Zeng P."/>
            <person name="Satapoomin P."/>
            <person name="Huang J."/>
            <person name="Bowman M."/>
            <person name="Iovene M."/>
            <person name="Sanseverino W."/>
            <person name="Cavagnaro P."/>
            <person name="Yildiz M."/>
            <person name="Macko-Podgorni A."/>
            <person name="Moranska E."/>
            <person name="Grzebelus E."/>
            <person name="Grzebelus D."/>
            <person name="Ashrafi H."/>
            <person name="Zheng Z."/>
            <person name="Cheng S."/>
            <person name="Spooner D."/>
            <person name="Van Deynze A."/>
            <person name="Simon P."/>
        </authorList>
    </citation>
    <scope>NUCLEOTIDE SEQUENCE</scope>
    <source>
        <tissue evidence="2">Leaf</tissue>
    </source>
</reference>
<dbReference type="InterPro" id="IPR036574">
    <property type="entry name" value="Scorpion_toxin-like_sf"/>
</dbReference>
<keyword evidence="1" id="KW-0732">Signal</keyword>
<evidence type="ECO:0000313" key="3">
    <source>
        <dbReference type="Proteomes" id="UP000077755"/>
    </source>
</evidence>
<accession>A0AAF0XFG0</accession>
<keyword evidence="3" id="KW-1185">Reference proteome</keyword>
<organism evidence="2 3">
    <name type="scientific">Daucus carota subsp. sativus</name>
    <name type="common">Carrot</name>
    <dbReference type="NCBI Taxonomy" id="79200"/>
    <lineage>
        <taxon>Eukaryota</taxon>
        <taxon>Viridiplantae</taxon>
        <taxon>Streptophyta</taxon>
        <taxon>Embryophyta</taxon>
        <taxon>Tracheophyta</taxon>
        <taxon>Spermatophyta</taxon>
        <taxon>Magnoliopsida</taxon>
        <taxon>eudicotyledons</taxon>
        <taxon>Gunneridae</taxon>
        <taxon>Pentapetalae</taxon>
        <taxon>asterids</taxon>
        <taxon>campanulids</taxon>
        <taxon>Apiales</taxon>
        <taxon>Apiaceae</taxon>
        <taxon>Apioideae</taxon>
        <taxon>Scandiceae</taxon>
        <taxon>Daucinae</taxon>
        <taxon>Daucus</taxon>
        <taxon>Daucus sect. Daucus</taxon>
    </lineage>
</organism>
<proteinExistence type="predicted"/>
<evidence type="ECO:0000256" key="1">
    <source>
        <dbReference type="SAM" id="SignalP"/>
    </source>
</evidence>
<feature type="signal peptide" evidence="1">
    <location>
        <begin position="1"/>
        <end position="27"/>
    </location>
</feature>
<evidence type="ECO:0000313" key="2">
    <source>
        <dbReference type="EMBL" id="WOH07113.1"/>
    </source>
</evidence>
<gene>
    <name evidence="2" type="ORF">DCAR_0626542</name>
</gene>
<name>A0AAF0XFG0_DAUCS</name>
<sequence>MGASPKCLLFGIAVFLLVLSLGKSVEATSSCSEYTRNNWGRNTQKPPNCIGGCNEFPSCAKQCVISGYSNGNCTSMGHDPPCACCCL</sequence>
<evidence type="ECO:0008006" key="4">
    <source>
        <dbReference type="Google" id="ProtNLM"/>
    </source>
</evidence>
<dbReference type="AlphaFoldDB" id="A0AAF0XFG0"/>
<reference evidence="2" key="2">
    <citation type="submission" date="2022-03" db="EMBL/GenBank/DDBJ databases">
        <title>Draft title - Genomic analysis of global carrot germplasm unveils the trajectory of domestication and the origin of high carotenoid orange carrot.</title>
        <authorList>
            <person name="Iorizzo M."/>
            <person name="Ellison S."/>
            <person name="Senalik D."/>
            <person name="Macko-Podgorni A."/>
            <person name="Grzebelus D."/>
            <person name="Bostan H."/>
            <person name="Rolling W."/>
            <person name="Curaba J."/>
            <person name="Simon P."/>
        </authorList>
    </citation>
    <scope>NUCLEOTIDE SEQUENCE</scope>
    <source>
        <tissue evidence="2">Leaf</tissue>
    </source>
</reference>
<feature type="chain" id="PRO_5042197583" description="Knottin scorpion toxin-like domain-containing protein" evidence="1">
    <location>
        <begin position="28"/>
        <end position="87"/>
    </location>
</feature>